<evidence type="ECO:0000259" key="1">
    <source>
        <dbReference type="Pfam" id="PF20150"/>
    </source>
</evidence>
<dbReference type="InParanoid" id="C7ZFW0"/>
<evidence type="ECO:0000313" key="3">
    <source>
        <dbReference type="Proteomes" id="UP000005206"/>
    </source>
</evidence>
<dbReference type="HOGENOM" id="CLU_066482_0_0_1"/>
<dbReference type="GeneID" id="9664875"/>
<feature type="domain" description="2EXR" evidence="1">
    <location>
        <begin position="6"/>
        <end position="93"/>
    </location>
</feature>
<dbReference type="VEuPathDB" id="FungiDB:NECHADRAFT_86744"/>
<dbReference type="PANTHER" id="PTHR35910:SF1">
    <property type="entry name" value="2EXR DOMAIN-CONTAINING PROTEIN"/>
    <property type="match status" value="1"/>
</dbReference>
<gene>
    <name evidence="2" type="ORF">NECHADRAFT_86744</name>
</gene>
<keyword evidence="3" id="KW-1185">Reference proteome</keyword>
<dbReference type="Pfam" id="PF20150">
    <property type="entry name" value="2EXR"/>
    <property type="match status" value="1"/>
</dbReference>
<proteinExistence type="predicted"/>
<protein>
    <recommendedName>
        <fullName evidence="1">2EXR domain-containing protein</fullName>
    </recommendedName>
</protein>
<dbReference type="RefSeq" id="XP_003042759.1">
    <property type="nucleotide sequence ID" value="XM_003042713.1"/>
</dbReference>
<dbReference type="Proteomes" id="UP000005206">
    <property type="component" value="Chromosome 11"/>
</dbReference>
<name>C7ZFW0_FUSV7</name>
<evidence type="ECO:0000313" key="2">
    <source>
        <dbReference type="EMBL" id="EEU37046.1"/>
    </source>
</evidence>
<dbReference type="AlphaFoldDB" id="C7ZFW0"/>
<dbReference type="EMBL" id="GG698924">
    <property type="protein sequence ID" value="EEU37046.1"/>
    <property type="molecule type" value="Genomic_DNA"/>
</dbReference>
<reference evidence="2 3" key="1">
    <citation type="journal article" date="2009" name="PLoS Genet.">
        <title>The genome of Nectria haematococca: contribution of supernumerary chromosomes to gene expansion.</title>
        <authorList>
            <person name="Coleman J.J."/>
            <person name="Rounsley S.D."/>
            <person name="Rodriguez-Carres M."/>
            <person name="Kuo A."/>
            <person name="Wasmann C.C."/>
            <person name="Grimwood J."/>
            <person name="Schmutz J."/>
            <person name="Taga M."/>
            <person name="White G.J."/>
            <person name="Zhou S."/>
            <person name="Schwartz D.C."/>
            <person name="Freitag M."/>
            <person name="Ma L.J."/>
            <person name="Danchin E.G."/>
            <person name="Henrissat B."/>
            <person name="Coutinho P.M."/>
            <person name="Nelson D.R."/>
            <person name="Straney D."/>
            <person name="Napoli C.A."/>
            <person name="Barker B.M."/>
            <person name="Gribskov M."/>
            <person name="Rep M."/>
            <person name="Kroken S."/>
            <person name="Molnar I."/>
            <person name="Rensing C."/>
            <person name="Kennell J.C."/>
            <person name="Zamora J."/>
            <person name="Farman M.L."/>
            <person name="Selker E.U."/>
            <person name="Salamov A."/>
            <person name="Shapiro H."/>
            <person name="Pangilinan J."/>
            <person name="Lindquist E."/>
            <person name="Lamers C."/>
            <person name="Grigoriev I.V."/>
            <person name="Geiser D.M."/>
            <person name="Covert S.F."/>
            <person name="Temporini E."/>
            <person name="Vanetten H.D."/>
        </authorList>
    </citation>
    <scope>NUCLEOTIDE SEQUENCE [LARGE SCALE GENOMIC DNA]</scope>
    <source>
        <strain evidence="3">ATCC MYA-4622 / CBS 123669 / FGSC 9596 / NRRL 45880 / 77-13-4</strain>
    </source>
</reference>
<dbReference type="OMA" id="TFHPFPN"/>
<dbReference type="OrthoDB" id="3596450at2759"/>
<dbReference type="InterPro" id="IPR045518">
    <property type="entry name" value="2EXR"/>
</dbReference>
<dbReference type="PANTHER" id="PTHR35910">
    <property type="entry name" value="2EXR DOMAIN-CONTAINING PROTEIN"/>
    <property type="match status" value="1"/>
</dbReference>
<sequence length="359" mass="41929">MVSSIFHPFPRLPAELRLQIWENACLPSQEQRRGLHYFNLDHDKKLVSLGWNQGTSSELQGPAGQARRSAYLWHGGLWTACKESREVVMKHCQLKEWGDLIEQAEREDKRAGNYKRMAAISRSVVGDEGVPPGMVVMREGHEEWYFIVYPTRDIFCVTSDNWESVLRSWSMWDAEYYLPLAYSVLPSLYVENIAFEFDPSWNHDFPTCIHDLMEEKSARGCLARMVDFMVSTHSFRFNIWLVDQTARWRAEPDQVVGPVSHDCDGEYVQIGVYHTYNDLDEGASETPILQFIQKFGSLGDFYYRDLERGDWSPRLDYMLDRPNYRAESSIGLLVRRDNYVTDEEYFWFYPEDEGEDVGS</sequence>
<dbReference type="KEGG" id="nhe:NECHADRAFT_86744"/>
<accession>C7ZFW0</accession>
<organism evidence="2 3">
    <name type="scientific">Fusarium vanettenii (strain ATCC MYA-4622 / CBS 123669 / FGSC 9596 / NRRL 45880 / 77-13-4)</name>
    <name type="common">Fusarium solani subsp. pisi</name>
    <dbReference type="NCBI Taxonomy" id="660122"/>
    <lineage>
        <taxon>Eukaryota</taxon>
        <taxon>Fungi</taxon>
        <taxon>Dikarya</taxon>
        <taxon>Ascomycota</taxon>
        <taxon>Pezizomycotina</taxon>
        <taxon>Sordariomycetes</taxon>
        <taxon>Hypocreomycetidae</taxon>
        <taxon>Hypocreales</taxon>
        <taxon>Nectriaceae</taxon>
        <taxon>Fusarium</taxon>
        <taxon>Fusarium solani species complex</taxon>
        <taxon>Fusarium vanettenii</taxon>
    </lineage>
</organism>
<dbReference type="eggNOG" id="ENOG502QZKU">
    <property type="taxonomic scope" value="Eukaryota"/>
</dbReference>